<dbReference type="NCBIfam" id="TIGR01464">
    <property type="entry name" value="hemE"/>
    <property type="match status" value="1"/>
</dbReference>
<comment type="function">
    <text evidence="7">Catalyzes the decarboxylation of four acetate groups of uroporphyrinogen-III to yield coproporphyrinogen-III.</text>
</comment>
<feature type="domain" description="Uroporphyrinogen decarboxylase (URO-D)" evidence="11">
    <location>
        <begin position="136"/>
        <end position="145"/>
    </location>
</feature>
<dbReference type="Pfam" id="PF01208">
    <property type="entry name" value="URO-D"/>
    <property type="match status" value="1"/>
</dbReference>
<dbReference type="PANTHER" id="PTHR21091">
    <property type="entry name" value="METHYLTETRAHYDROFOLATE:HOMOCYSTEINE METHYLTRANSFERASE RELATED"/>
    <property type="match status" value="1"/>
</dbReference>
<evidence type="ECO:0000256" key="10">
    <source>
        <dbReference type="SAM" id="MobiDB-lite"/>
    </source>
</evidence>
<comment type="caution">
    <text evidence="13">The sequence shown here is derived from an EMBL/GenBank/DDBJ whole genome shotgun (WGS) entry which is preliminary data.</text>
</comment>
<name>A0ABX0GW81_9ACTN</name>
<evidence type="ECO:0000313" key="14">
    <source>
        <dbReference type="Proteomes" id="UP000800981"/>
    </source>
</evidence>
<dbReference type="PROSITE" id="PS00906">
    <property type="entry name" value="UROD_1"/>
    <property type="match status" value="1"/>
</dbReference>
<feature type="site" description="Transition state stabilizer" evidence="7">
    <location>
        <position position="190"/>
    </location>
</feature>
<dbReference type="InterPro" id="IPR006361">
    <property type="entry name" value="Uroporphyrinogen_deCO2ase_HemE"/>
</dbReference>
<evidence type="ECO:0000256" key="6">
    <source>
        <dbReference type="ARBA" id="ARBA00023244"/>
    </source>
</evidence>
<dbReference type="InterPro" id="IPR038071">
    <property type="entry name" value="UROD/MetE-like_sf"/>
</dbReference>
<protein>
    <recommendedName>
        <fullName evidence="3 7">Uroporphyrinogen decarboxylase</fullName>
        <shortName evidence="7">UPD</shortName>
        <shortName evidence="7">URO-D</shortName>
        <ecNumber evidence="3 7">4.1.1.37</ecNumber>
    </recommendedName>
</protein>
<dbReference type="PROSITE" id="PS00907">
    <property type="entry name" value="UROD_2"/>
    <property type="match status" value="1"/>
</dbReference>
<accession>A0ABX0GW81</accession>
<organism evidence="13 14">
    <name type="scientific">Motilibacter deserti</name>
    <dbReference type="NCBI Taxonomy" id="2714956"/>
    <lineage>
        <taxon>Bacteria</taxon>
        <taxon>Bacillati</taxon>
        <taxon>Actinomycetota</taxon>
        <taxon>Actinomycetes</taxon>
        <taxon>Motilibacterales</taxon>
        <taxon>Motilibacteraceae</taxon>
        <taxon>Motilibacter</taxon>
    </lineage>
</organism>
<dbReference type="Gene3D" id="3.20.20.210">
    <property type="match status" value="1"/>
</dbReference>
<reference evidence="13 14" key="1">
    <citation type="submission" date="2020-03" db="EMBL/GenBank/DDBJ databases">
        <title>Two novel Motilibacter sp.</title>
        <authorList>
            <person name="Liu S."/>
        </authorList>
    </citation>
    <scope>NUCLEOTIDE SEQUENCE [LARGE SCALE GENOMIC DNA]</scope>
    <source>
        <strain evidence="13 14">E257</strain>
    </source>
</reference>
<keyword evidence="6 7" id="KW-0627">Porphyrin biosynthesis</keyword>
<feature type="binding site" evidence="7">
    <location>
        <position position="265"/>
    </location>
    <ligand>
        <name>substrate</name>
    </ligand>
</feature>
<comment type="subunit">
    <text evidence="7">Homodimer.</text>
</comment>
<evidence type="ECO:0000256" key="9">
    <source>
        <dbReference type="RuleBase" id="RU004169"/>
    </source>
</evidence>
<evidence type="ECO:0000256" key="7">
    <source>
        <dbReference type="HAMAP-Rule" id="MF_00218"/>
    </source>
</evidence>
<keyword evidence="7" id="KW-0963">Cytoplasm</keyword>
<evidence type="ECO:0000256" key="2">
    <source>
        <dbReference type="ARBA" id="ARBA00009935"/>
    </source>
</evidence>
<dbReference type="GO" id="GO:0004853">
    <property type="term" value="F:uroporphyrinogen decarboxylase activity"/>
    <property type="evidence" value="ECO:0007669"/>
    <property type="project" value="UniProtKB-EC"/>
</dbReference>
<feature type="binding site" evidence="7">
    <location>
        <begin position="141"/>
        <end position="145"/>
    </location>
    <ligand>
        <name>substrate</name>
    </ligand>
</feature>
<dbReference type="EC" id="4.1.1.37" evidence="3 7"/>
<comment type="pathway">
    <text evidence="1 7 8">Porphyrin-containing compound metabolism; protoporphyrin-IX biosynthesis; coproporphyrinogen-III from 5-aminolevulinate: step 4/4.</text>
</comment>
<feature type="region of interest" description="Disordered" evidence="10">
    <location>
        <begin position="1"/>
        <end position="119"/>
    </location>
</feature>
<gene>
    <name evidence="7 13" type="primary">hemE</name>
    <name evidence="13" type="ORF">G9H71_08880</name>
</gene>
<comment type="subcellular location">
    <subcellularLocation>
        <location evidence="7">Cytoplasm</location>
    </subcellularLocation>
</comment>
<dbReference type="Proteomes" id="UP000800981">
    <property type="component" value="Unassembled WGS sequence"/>
</dbReference>
<evidence type="ECO:0000256" key="8">
    <source>
        <dbReference type="RuleBase" id="RU000554"/>
    </source>
</evidence>
<evidence type="ECO:0000313" key="13">
    <source>
        <dbReference type="EMBL" id="NHC13895.1"/>
    </source>
</evidence>
<evidence type="ECO:0000256" key="5">
    <source>
        <dbReference type="ARBA" id="ARBA00023239"/>
    </source>
</evidence>
<dbReference type="PANTHER" id="PTHR21091:SF169">
    <property type="entry name" value="UROPORPHYRINOGEN DECARBOXYLASE"/>
    <property type="match status" value="1"/>
</dbReference>
<dbReference type="InterPro" id="IPR000257">
    <property type="entry name" value="Uroporphyrinogen_deCOase"/>
</dbReference>
<comment type="catalytic activity">
    <reaction evidence="7 8">
        <text>uroporphyrinogen III + 4 H(+) = coproporphyrinogen III + 4 CO2</text>
        <dbReference type="Rhea" id="RHEA:19865"/>
        <dbReference type="ChEBI" id="CHEBI:15378"/>
        <dbReference type="ChEBI" id="CHEBI:16526"/>
        <dbReference type="ChEBI" id="CHEBI:57308"/>
        <dbReference type="ChEBI" id="CHEBI:57309"/>
        <dbReference type="EC" id="4.1.1.37"/>
    </reaction>
</comment>
<evidence type="ECO:0000256" key="3">
    <source>
        <dbReference type="ARBA" id="ARBA00012288"/>
    </source>
</evidence>
<feature type="binding site" evidence="7">
    <location>
        <position position="190"/>
    </location>
    <ligand>
        <name>substrate</name>
    </ligand>
</feature>
<comment type="similarity">
    <text evidence="2 7 9">Belongs to the uroporphyrinogen decarboxylase family.</text>
</comment>
<evidence type="ECO:0000256" key="4">
    <source>
        <dbReference type="ARBA" id="ARBA00022793"/>
    </source>
</evidence>
<evidence type="ECO:0000256" key="1">
    <source>
        <dbReference type="ARBA" id="ARBA00004804"/>
    </source>
</evidence>
<dbReference type="CDD" id="cd00717">
    <property type="entry name" value="URO-D"/>
    <property type="match status" value="1"/>
</dbReference>
<feature type="binding site" evidence="7">
    <location>
        <position position="320"/>
    </location>
    <ligand>
        <name>substrate</name>
    </ligand>
</feature>
<comment type="caution">
    <text evidence="7">Lacks conserved residue(s) required for the propagation of feature annotation.</text>
</comment>
<proteinExistence type="inferred from homology"/>
<dbReference type="SUPFAM" id="SSF51726">
    <property type="entry name" value="UROD/MetE-like"/>
    <property type="match status" value="1"/>
</dbReference>
<evidence type="ECO:0000259" key="11">
    <source>
        <dbReference type="PROSITE" id="PS00906"/>
    </source>
</evidence>
<keyword evidence="4 7" id="KW-0210">Decarboxylase</keyword>
<keyword evidence="5 7" id="KW-0456">Lyase</keyword>
<evidence type="ECO:0000259" key="12">
    <source>
        <dbReference type="PROSITE" id="PS00907"/>
    </source>
</evidence>
<keyword evidence="14" id="KW-1185">Reference proteome</keyword>
<feature type="domain" description="Uroporphyrinogen decarboxylase (URO-D)" evidence="12">
    <location>
        <begin position="253"/>
        <end position="269"/>
    </location>
</feature>
<sequence>MRPPPAGPPAQGCRRVARLLRRTPSPSHEPPTERRQRRGPGVSRPACRGFPPLASVHRRWRADGSRHPLRSGSIEPVSSPVADVPASLPPTPAAGPRPGSSVPVGASRPAAGWRDRPGDPSPFLAACRGERGSWTPVWFMRQAGRSLPEYRRVREGVPMLESCARPDLVVEITMQPVRRYGVDAAIFYSDIVVPLKAIGLDLDIVQGVGPVIAEPIRTAADVERLRPLEPDDVAYVTEAVRGLVGQLGATPLIGFAGAPFTLASYLVEGGPSKDHARTKALMLGEPAVWAALMERLAGISAAFLQVQVDAGARAVQLFDSWAGVLPRRMYAEHVAPWSAQVLARLEGQVPRIHFGVGTGELLADMAGAGADVMGVDFRVPLDEAARRVGAERPLQGNLDSAVVLAPWPVVEREARRVLGEARELPGHIFNLGHGVLPASDPDVLARLVELVHTETAR</sequence>
<dbReference type="EMBL" id="JAANNP010000003">
    <property type="protein sequence ID" value="NHC13895.1"/>
    <property type="molecule type" value="Genomic_DNA"/>
</dbReference>
<feature type="binding site" evidence="7">
    <location>
        <position position="433"/>
    </location>
    <ligand>
        <name>substrate</name>
    </ligand>
</feature>
<dbReference type="HAMAP" id="MF_00218">
    <property type="entry name" value="URO_D"/>
    <property type="match status" value="1"/>
</dbReference>